<dbReference type="RefSeq" id="WP_130728052.1">
    <property type="nucleotide sequence ID" value="NZ_SINY01000007.1"/>
</dbReference>
<dbReference type="EMBL" id="SIPS01000002">
    <property type="protein sequence ID" value="TAW25118.1"/>
    <property type="molecule type" value="Genomic_DNA"/>
</dbReference>
<dbReference type="InterPro" id="IPR023286">
    <property type="entry name" value="ABATE_dom_sf"/>
</dbReference>
<gene>
    <name evidence="2" type="ORF">ELI19_27070</name>
</gene>
<dbReference type="SUPFAM" id="SSF160904">
    <property type="entry name" value="Jann2411-like"/>
    <property type="match status" value="1"/>
</dbReference>
<sequence>MTGQKTIEDISLLGGHPALDFVNTVDSRGEQRWGPEFLNTYGDLVTWARRLEVIDDDEQTVLFSKAMESPVRAQRELVQARELREALHRIFLSESDDSPAGEEDLALLDRAVQPAQSQRRLVSVAGTIRWQHPPAEQLDAIAHRIGWLAAELLTSKAERRPIRACQGPNCGWLFLDHSRNGHRRWCSDRTCGSHARVRKFRALQSD</sequence>
<geneLocation type="plasmid" evidence="2">
    <name>pSM151B_Rh01</name>
</geneLocation>
<protein>
    <submittedName>
        <fullName evidence="2">Zf-CGNR multi-domain protein</fullName>
    </submittedName>
</protein>
<feature type="domain" description="Zinc finger CGNR" evidence="1">
    <location>
        <begin position="162"/>
        <end position="202"/>
    </location>
</feature>
<keyword evidence="2" id="KW-0614">Plasmid</keyword>
<comment type="caution">
    <text evidence="2">The sequence shown here is derived from an EMBL/GenBank/DDBJ whole genome shotgun (WGS) entry which is preliminary data.</text>
</comment>
<dbReference type="InterPro" id="IPR021005">
    <property type="entry name" value="Znf_CGNR"/>
</dbReference>
<evidence type="ECO:0000313" key="2">
    <source>
        <dbReference type="EMBL" id="TAW25118.1"/>
    </source>
</evidence>
<evidence type="ECO:0000313" key="3">
    <source>
        <dbReference type="Proteomes" id="UP000292036"/>
    </source>
</evidence>
<dbReference type="Pfam" id="PF11706">
    <property type="entry name" value="zf-CGNR"/>
    <property type="match status" value="1"/>
</dbReference>
<organism evidence="2 3">
    <name type="scientific">Rhizobium leguminosarum</name>
    <dbReference type="NCBI Taxonomy" id="384"/>
    <lineage>
        <taxon>Bacteria</taxon>
        <taxon>Pseudomonadati</taxon>
        <taxon>Pseudomonadota</taxon>
        <taxon>Alphaproteobacteria</taxon>
        <taxon>Hyphomicrobiales</taxon>
        <taxon>Rhizobiaceae</taxon>
        <taxon>Rhizobium/Agrobacterium group</taxon>
        <taxon>Rhizobium</taxon>
    </lineage>
</organism>
<evidence type="ECO:0000259" key="1">
    <source>
        <dbReference type="Pfam" id="PF11706"/>
    </source>
</evidence>
<dbReference type="Gene3D" id="1.10.3300.10">
    <property type="entry name" value="Jann2411-like domain"/>
    <property type="match status" value="1"/>
</dbReference>
<dbReference type="InterPro" id="IPR010852">
    <property type="entry name" value="ABATE"/>
</dbReference>
<proteinExistence type="predicted"/>
<dbReference type="AlphaFoldDB" id="A0ABD7PJS0"/>
<dbReference type="Proteomes" id="UP000292036">
    <property type="component" value="Unassembled WGS sequence"/>
</dbReference>
<name>A0ABD7PJS0_RHILE</name>
<accession>A0ABD7PJS0</accession>
<dbReference type="Pfam" id="PF07336">
    <property type="entry name" value="ABATE"/>
    <property type="match status" value="1"/>
</dbReference>
<dbReference type="PANTHER" id="PTHR35525">
    <property type="entry name" value="BLL6575 PROTEIN"/>
    <property type="match status" value="1"/>
</dbReference>
<dbReference type="PANTHER" id="PTHR35525:SF3">
    <property type="entry name" value="BLL6575 PROTEIN"/>
    <property type="match status" value="1"/>
</dbReference>
<reference evidence="2 3" key="1">
    <citation type="submission" date="2019-02" db="EMBL/GenBank/DDBJ databases">
        <title>The genomic architecture of introgression among sibling species of bacteria.</title>
        <authorList>
            <person name="Cavassim M.I.A."/>
            <person name="Moeskjaer S."/>
            <person name="Moslemi C."/>
            <person name="Fields B."/>
            <person name="Bachmann A."/>
            <person name="Vilhjalmsson B."/>
            <person name="Schierup M.H."/>
            <person name="Young J.P.W."/>
            <person name="Andersen S.U."/>
        </authorList>
    </citation>
    <scope>NUCLEOTIDE SEQUENCE [LARGE SCALE GENOMIC DNA]</scope>
    <source>
        <strain evidence="2 3">SM151B</strain>
        <plasmid evidence="2">pSM151B_Rh01</plasmid>
    </source>
</reference>